<dbReference type="RefSeq" id="WP_042627244.1">
    <property type="nucleotide sequence ID" value="NZ_BSTO01000014.1"/>
</dbReference>
<dbReference type="InterPro" id="IPR009078">
    <property type="entry name" value="Ferritin-like_SF"/>
</dbReference>
<dbReference type="KEGG" id="bgp:BGL_2c05570"/>
<dbReference type="AlphaFoldDB" id="A0A0B6S8Q4"/>
<reference evidence="1 2" key="2">
    <citation type="journal article" date="2016" name="Appl. Microbiol. Biotechnol.">
        <title>Mutations improving production and secretion of extracellular lipase by Burkholderia glumae PG1.</title>
        <authorList>
            <person name="Knapp A."/>
            <person name="Voget S."/>
            <person name="Gao R."/>
            <person name="Zaburannyi N."/>
            <person name="Krysciak D."/>
            <person name="Breuer M."/>
            <person name="Hauer B."/>
            <person name="Streit W.R."/>
            <person name="Muller R."/>
            <person name="Daniel R."/>
            <person name="Jaeger K.E."/>
        </authorList>
    </citation>
    <scope>NUCLEOTIDE SEQUENCE [LARGE SCALE GENOMIC DNA]</scope>
    <source>
        <strain evidence="1 2">PG1</strain>
    </source>
</reference>
<evidence type="ECO:0000313" key="1">
    <source>
        <dbReference type="EMBL" id="AJK48641.1"/>
    </source>
</evidence>
<dbReference type="KEGG" id="bpla:bpln_2g06130"/>
<dbReference type="SUPFAM" id="SSF47240">
    <property type="entry name" value="Ferritin-like"/>
    <property type="match status" value="1"/>
</dbReference>
<name>A0A0B6S8Q4_BURPL</name>
<sequence length="289" mass="33687">MLYPELYRSLERARWDMQDDVDWSRFDASLLSDEQALSIKMNAITEWAALPATEMFLRDNVDDSDFSAFMSIWFYEEQKHSLVLIEYLRRFRPELAPTEDELHAVRFPFDPAPALETLTLHFGGEIRLNHWYRCAAHWHTEPVIRQIYELISRDEARHAAAYLKYMRRALARHGDEARLAFAKIGTLMASANRAAKAIHPTNLHVNRGLFPNDTVQSRLPDPEWLGRWLDSQIRFDRAWENRVAERILHNLSLLLERPLLTVKDLHKLRKQLHQSLEGAGADAAAALEH</sequence>
<gene>
    <name evidence="1" type="ORF">BGL_2c05570</name>
</gene>
<dbReference type="InterPro" id="IPR012348">
    <property type="entry name" value="RNR-like"/>
</dbReference>
<dbReference type="EMBL" id="CP002581">
    <property type="protein sequence ID" value="AJK48641.1"/>
    <property type="molecule type" value="Genomic_DNA"/>
</dbReference>
<dbReference type="HOGENOM" id="CLU_1018917_0_0_4"/>
<protein>
    <recommendedName>
        <fullName evidence="3">Ferritin</fullName>
    </recommendedName>
</protein>
<keyword evidence="2" id="KW-1185">Reference proteome</keyword>
<evidence type="ECO:0008006" key="3">
    <source>
        <dbReference type="Google" id="ProtNLM"/>
    </source>
</evidence>
<accession>A0A0B6S8Q4</accession>
<proteinExistence type="predicted"/>
<dbReference type="Proteomes" id="UP000031838">
    <property type="component" value="Chromosome 2"/>
</dbReference>
<dbReference type="GO" id="GO:0016491">
    <property type="term" value="F:oxidoreductase activity"/>
    <property type="evidence" value="ECO:0007669"/>
    <property type="project" value="InterPro"/>
</dbReference>
<dbReference type="OrthoDB" id="3606832at2"/>
<organism evidence="1 2">
    <name type="scientific">Burkholderia plantarii</name>
    <dbReference type="NCBI Taxonomy" id="41899"/>
    <lineage>
        <taxon>Bacteria</taxon>
        <taxon>Pseudomonadati</taxon>
        <taxon>Pseudomonadota</taxon>
        <taxon>Betaproteobacteria</taxon>
        <taxon>Burkholderiales</taxon>
        <taxon>Burkholderiaceae</taxon>
        <taxon>Burkholderia</taxon>
    </lineage>
</organism>
<evidence type="ECO:0000313" key="2">
    <source>
        <dbReference type="Proteomes" id="UP000031838"/>
    </source>
</evidence>
<dbReference type="Gene3D" id="1.10.620.20">
    <property type="entry name" value="Ribonucleotide Reductase, subunit A"/>
    <property type="match status" value="1"/>
</dbReference>
<reference evidence="2" key="1">
    <citation type="submission" date="2011-03" db="EMBL/GenBank/DDBJ databases">
        <authorList>
            <person name="Voget S."/>
            <person name="Streit W.R."/>
            <person name="Jaeger K.E."/>
            <person name="Daniel R."/>
        </authorList>
    </citation>
    <scope>NUCLEOTIDE SEQUENCE [LARGE SCALE GENOMIC DNA]</scope>
    <source>
        <strain evidence="2">PG1</strain>
    </source>
</reference>